<evidence type="ECO:0000259" key="20">
    <source>
        <dbReference type="Pfam" id="PF16209"/>
    </source>
</evidence>
<dbReference type="PANTHER" id="PTHR24092:SF174">
    <property type="entry name" value="PHOSPHOLIPID-TRANSPORTING ATPASE DNF3-RELATED"/>
    <property type="match status" value="1"/>
</dbReference>
<dbReference type="GO" id="GO:0032456">
    <property type="term" value="P:endocytic recycling"/>
    <property type="evidence" value="ECO:0007669"/>
    <property type="project" value="TreeGrafter"/>
</dbReference>
<keyword evidence="10 17" id="KW-1133">Transmembrane helix</keyword>
<feature type="active site" description="4-aspartylphosphate intermediate" evidence="14">
    <location>
        <position position="599"/>
    </location>
</feature>
<evidence type="ECO:0000256" key="12">
    <source>
        <dbReference type="ARBA" id="ARBA00034036"/>
    </source>
</evidence>
<dbReference type="PANTHER" id="PTHR24092">
    <property type="entry name" value="PROBABLE PHOSPHOLIPID-TRANSPORTING ATPASE"/>
    <property type="match status" value="1"/>
</dbReference>
<keyword evidence="9 17" id="KW-1278">Translocase</keyword>
<dbReference type="NCBIfam" id="TIGR01494">
    <property type="entry name" value="ATPase_P-type"/>
    <property type="match status" value="1"/>
</dbReference>
<organism evidence="22 23">
    <name type="scientific">Lomentospora prolificans</name>
    <dbReference type="NCBI Taxonomy" id="41688"/>
    <lineage>
        <taxon>Eukaryota</taxon>
        <taxon>Fungi</taxon>
        <taxon>Dikarya</taxon>
        <taxon>Ascomycota</taxon>
        <taxon>Pezizomycotina</taxon>
        <taxon>Sordariomycetes</taxon>
        <taxon>Hypocreomycetidae</taxon>
        <taxon>Microascales</taxon>
        <taxon>Microascaceae</taxon>
        <taxon>Lomentospora</taxon>
    </lineage>
</organism>
<dbReference type="Pfam" id="PF16209">
    <property type="entry name" value="PhoLip_ATPase_N"/>
    <property type="match status" value="1"/>
</dbReference>
<feature type="compositionally biased region" description="Basic and acidic residues" evidence="18">
    <location>
        <begin position="1567"/>
        <end position="1630"/>
    </location>
</feature>
<feature type="transmembrane region" description="Helical" evidence="17">
    <location>
        <begin position="1300"/>
        <end position="1320"/>
    </location>
</feature>
<feature type="region of interest" description="Disordered" evidence="18">
    <location>
        <begin position="631"/>
        <end position="696"/>
    </location>
</feature>
<dbReference type="OrthoDB" id="377733at2759"/>
<feature type="transmembrane region" description="Helical" evidence="17">
    <location>
        <begin position="1384"/>
        <end position="1405"/>
    </location>
</feature>
<dbReference type="SUPFAM" id="SSF81665">
    <property type="entry name" value="Calcium ATPase, transmembrane domain M"/>
    <property type="match status" value="1"/>
</dbReference>
<dbReference type="InterPro" id="IPR023298">
    <property type="entry name" value="ATPase_P-typ_TM_dom_sf"/>
</dbReference>
<dbReference type="InterPro" id="IPR036412">
    <property type="entry name" value="HAD-like_sf"/>
</dbReference>
<dbReference type="InterPro" id="IPR006539">
    <property type="entry name" value="P-type_ATPase_IV"/>
</dbReference>
<feature type="binding site" evidence="15">
    <location>
        <position position="829"/>
    </location>
    <ligand>
        <name>ATP</name>
        <dbReference type="ChEBI" id="CHEBI:30616"/>
    </ligand>
</feature>
<dbReference type="Pfam" id="PF00122">
    <property type="entry name" value="E1-E2_ATPase"/>
    <property type="match status" value="1"/>
</dbReference>
<dbReference type="GO" id="GO:0000287">
    <property type="term" value="F:magnesium ion binding"/>
    <property type="evidence" value="ECO:0007669"/>
    <property type="project" value="UniProtKB-UniRule"/>
</dbReference>
<reference evidence="22 23" key="1">
    <citation type="journal article" date="2017" name="G3 (Bethesda)">
        <title>First Draft Genome Sequence of the Pathogenic Fungus Lomentospora prolificans (Formerly Scedosporium prolificans).</title>
        <authorList>
            <person name="Luo R."/>
            <person name="Zimin A."/>
            <person name="Workman R."/>
            <person name="Fan Y."/>
            <person name="Pertea G."/>
            <person name="Grossman N."/>
            <person name="Wear M.P."/>
            <person name="Jia B."/>
            <person name="Miller H."/>
            <person name="Casadevall A."/>
            <person name="Timp W."/>
            <person name="Zhang S.X."/>
            <person name="Salzberg S.L."/>
        </authorList>
    </citation>
    <scope>NUCLEOTIDE SEQUENCE [LARGE SCALE GENOMIC DNA]</scope>
    <source>
        <strain evidence="22 23">JHH-5317</strain>
    </source>
</reference>
<feature type="compositionally biased region" description="Basic and acidic residues" evidence="18">
    <location>
        <begin position="296"/>
        <end position="322"/>
    </location>
</feature>
<feature type="region of interest" description="Disordered" evidence="18">
    <location>
        <begin position="880"/>
        <end position="921"/>
    </location>
</feature>
<accession>A0A2N3N4A5</accession>
<name>A0A2N3N4A5_9PEZI</name>
<evidence type="ECO:0000256" key="17">
    <source>
        <dbReference type="RuleBase" id="RU362033"/>
    </source>
</evidence>
<evidence type="ECO:0000256" key="13">
    <source>
        <dbReference type="ARBA" id="ARBA00049128"/>
    </source>
</evidence>
<feature type="compositionally biased region" description="Polar residues" evidence="18">
    <location>
        <begin position="67"/>
        <end position="78"/>
    </location>
</feature>
<dbReference type="Pfam" id="PF16212">
    <property type="entry name" value="PhoLip_ATPase_C"/>
    <property type="match status" value="1"/>
</dbReference>
<dbReference type="NCBIfam" id="TIGR01652">
    <property type="entry name" value="ATPase-Plipid"/>
    <property type="match status" value="2"/>
</dbReference>
<feature type="binding site" evidence="15">
    <location>
        <position position="601"/>
    </location>
    <ligand>
        <name>ATP</name>
        <dbReference type="ChEBI" id="CHEBI:30616"/>
    </ligand>
</feature>
<evidence type="ECO:0000256" key="9">
    <source>
        <dbReference type="ARBA" id="ARBA00022967"/>
    </source>
</evidence>
<dbReference type="Gene3D" id="3.40.50.1000">
    <property type="entry name" value="HAD superfamily/HAD-like"/>
    <property type="match status" value="1"/>
</dbReference>
<gene>
    <name evidence="22" type="ORF">jhhlp_005861</name>
</gene>
<dbReference type="Gene3D" id="2.70.150.10">
    <property type="entry name" value="Calcium-transporting ATPase, cytoplasmic transduction domain A"/>
    <property type="match status" value="1"/>
</dbReference>
<evidence type="ECO:0000256" key="3">
    <source>
        <dbReference type="ARBA" id="ARBA00008109"/>
    </source>
</evidence>
<dbReference type="InterPro" id="IPR059000">
    <property type="entry name" value="ATPase_P-type_domA"/>
</dbReference>
<evidence type="ECO:0000256" key="18">
    <source>
        <dbReference type="SAM" id="MobiDB-lite"/>
    </source>
</evidence>
<feature type="domain" description="P-type ATPase C-terminal" evidence="21">
    <location>
        <begin position="1236"/>
        <end position="1486"/>
    </location>
</feature>
<feature type="compositionally biased region" description="Polar residues" evidence="18">
    <location>
        <begin position="1555"/>
        <end position="1566"/>
    </location>
</feature>
<feature type="region of interest" description="Disordered" evidence="18">
    <location>
        <begin position="1"/>
        <end position="118"/>
    </location>
</feature>
<keyword evidence="6 15" id="KW-0547">Nucleotide-binding</keyword>
<evidence type="ECO:0000313" key="22">
    <source>
        <dbReference type="EMBL" id="PKS07259.1"/>
    </source>
</evidence>
<feature type="binding site" evidence="16">
    <location>
        <position position="599"/>
    </location>
    <ligand>
        <name>Mg(2+)</name>
        <dbReference type="ChEBI" id="CHEBI:18420"/>
    </ligand>
</feature>
<feature type="compositionally biased region" description="Basic and acidic residues" evidence="18">
    <location>
        <begin position="1531"/>
        <end position="1541"/>
    </location>
</feature>
<evidence type="ECO:0000256" key="1">
    <source>
        <dbReference type="ARBA" id="ARBA00004141"/>
    </source>
</evidence>
<feature type="binding site" evidence="16">
    <location>
        <position position="1597"/>
    </location>
    <ligand>
        <name>Mg(2+)</name>
        <dbReference type="ChEBI" id="CHEBI:18420"/>
    </ligand>
</feature>
<feature type="compositionally biased region" description="Basic and acidic residues" evidence="18">
    <location>
        <begin position="933"/>
        <end position="947"/>
    </location>
</feature>
<dbReference type="EMBL" id="NLAX01000701">
    <property type="protein sequence ID" value="PKS07259.1"/>
    <property type="molecule type" value="Genomic_DNA"/>
</dbReference>
<sequence>MASRRSGDHPRDSSQPRIPHDDPARSRSTRSLDHPSGPYYTPAVDPTPVPRYQLDPSSSVATSSSARLNRSTSATNIRSDYDRQHVRFSHHDASRAHQESSTVKNPEKLSMNEDSSTFPVATTPSAATVSDYTFTTKLGLFTSSRINETCCKVKHRSALLYRRYIVEGLLRQKPLPPSADGRHILLNPAAHCPQDLLDERSGKPYVSNFIRSSRYTVWDFLPKQLIFQFSRLANFYFLVMGIMQMIPGLSTTGKYTTIVPLAIFVSFSMAKEGFDDYRRYALDKAENRSSTWVLRGSKDDAGTRRPKKLVDRVKGEKSGNSKDEEDATEVQQDGDWMRVEWQDIVVGDIVRLHRDDNVPADLVLLHATGPNCTAYIETMALDGETNLKSKQGCPLLAGHCATVEALRNCQAEVVSEDPNLDLYNYDGRITVNGETLPLTSNNIIYRGSTMRNTTEAIGLVVNSGEECKIRMNAHKNIRAKAPAIQSLVNKIVLFLVFFVVMLSIGLTIGYYRWRAGFEKLLWYLMGASLSFKNIFIAFLLMFNTLIPLSLYISLEIIKLGQLYFLGDVEMYDPVTNTPMVANTMTILENLGQVNYVFSDKTGTLTENVMRFRKMSVAGTAWLHDMDVKRDEAEKQRKIEESERLRKKKKKSKQPATNSAPEGKIVDDDDDDDDAVTGVGGPAGPRESMALSDLGSPHSPVPGRYAYSHFGGAVAPSSTSMARVAAGPEPKTEDLLRYIRERPNTSFSRKARHFIISMALCNTCLPEIAEDGGISYQAASPDELALVEAARDLGYEMVDRPADSIKLKYTDLATGNVSVEQFEVLDVIEFTSKRKRMSIIIRMPDGRICVFCKGADSALLPRLKLSGLAIQKARDVEIQANRRRSEEQENVIRRRSLHGTPRNSMALSRSSMTGARPAPSWLASTTRASLDFRRKSQDVGRDSHDIRGPRRSMGDMVASPITASKPEGHFTPRPSLTLSAYEMLESLVDESVAVNEGTVFERCFQHTDDFATDGLRTLLFAYRYVEEDDYRTWKKIYHEATTSLVDRQQRIEAAGELIEQKFDLAGATAIEDKLQDGVPETIDKLRRANIKVWMLTGDKRETAINIGHSARVCKPFSEIYILDANLSNLLDTLTSTLTEIGRGMVPHSVVVVDGQTLSDIDDDKTLSTLFYDLVIRVDSVICCRASPSQKAQLIKKIRHRIPESMTLAIGDGANDIGMILASHVGIGISGREGLQAARIADYSIAQFRFLQRLLFVHGRWNYIRTSKYILATFWKEIFFFLAQAHYQLFTGYTGTSLFENWSLTVFNGVFTSIPVIILGIIDQDLSAKTLLAFPELYNFGQRCKGFNYKNFIVWAVLGALESCLLFYMVWAVYRKMLFTSDTSLFAMGNASFTVGVIFINVKLLVLEMHTKNIITFAGLFLSITGWFMWNLLLGAIYPDGLQIYQVPNAFMHNFGHTLTWWAIVLLVLLSLIVVELVVSAVRRVYWPGDWDIMQRVEKDGKVEEMRREIDAEMGDPDSIEVLGSNSPVEGGMEMREMRESRPAGDSLAVPGASGSEVRSSFQEMRSSFQDRRPSFQDKRPSFQDKRPSFQDKRPSFQDKRPSFQDKRNSFQERRADSSTHRRPRQSHDEYARPSFTPLGRQGTLPEDGGES</sequence>
<comment type="similarity">
    <text evidence="3 17">Belongs to the cation transport ATPase (P-type) (TC 3.A.3) family. Type IV subfamily.</text>
</comment>
<dbReference type="FunCoup" id="A0A2N3N4A5">
    <property type="interactions" value="22"/>
</dbReference>
<dbReference type="GO" id="GO:0005802">
    <property type="term" value="C:trans-Golgi network"/>
    <property type="evidence" value="ECO:0007669"/>
    <property type="project" value="TreeGrafter"/>
</dbReference>
<comment type="catalytic activity">
    <reaction evidence="12 17">
        <text>ATP + H2O + phospholipidSide 1 = ADP + phosphate + phospholipidSide 2.</text>
        <dbReference type="EC" id="7.6.2.1"/>
    </reaction>
</comment>
<dbReference type="InterPro" id="IPR023299">
    <property type="entry name" value="ATPase_P-typ_cyto_dom_N"/>
</dbReference>
<dbReference type="InterPro" id="IPR001757">
    <property type="entry name" value="P_typ_ATPase"/>
</dbReference>
<feature type="compositionally biased region" description="Low complexity" evidence="18">
    <location>
        <begin position="57"/>
        <end position="66"/>
    </location>
</feature>
<feature type="domain" description="P-type ATPase N-terminal" evidence="20">
    <location>
        <begin position="201"/>
        <end position="258"/>
    </location>
</feature>
<feature type="compositionally biased region" description="Basic and acidic residues" evidence="18">
    <location>
        <begin position="1"/>
        <end position="33"/>
    </location>
</feature>
<feature type="compositionally biased region" description="Basic and acidic residues" evidence="18">
    <location>
        <begin position="882"/>
        <end position="891"/>
    </location>
</feature>
<evidence type="ECO:0000256" key="4">
    <source>
        <dbReference type="ARBA" id="ARBA00022692"/>
    </source>
</evidence>
<dbReference type="GO" id="GO:0006892">
    <property type="term" value="P:post-Golgi vesicle-mediated transport"/>
    <property type="evidence" value="ECO:0007669"/>
    <property type="project" value="TreeGrafter"/>
</dbReference>
<proteinExistence type="inferred from homology"/>
<evidence type="ECO:0000256" key="5">
    <source>
        <dbReference type="ARBA" id="ARBA00022723"/>
    </source>
</evidence>
<dbReference type="InterPro" id="IPR023214">
    <property type="entry name" value="HAD_sf"/>
</dbReference>
<keyword evidence="4 17" id="KW-0812">Transmembrane</keyword>
<dbReference type="GO" id="GO:0016887">
    <property type="term" value="F:ATP hydrolysis activity"/>
    <property type="evidence" value="ECO:0007669"/>
    <property type="project" value="InterPro"/>
</dbReference>
<feature type="transmembrane region" description="Helical" evidence="17">
    <location>
        <begin position="1412"/>
        <end position="1437"/>
    </location>
</feature>
<dbReference type="PROSITE" id="PS00154">
    <property type="entry name" value="ATPASE_E1_E2"/>
    <property type="match status" value="1"/>
</dbReference>
<evidence type="ECO:0000256" key="6">
    <source>
        <dbReference type="ARBA" id="ARBA00022741"/>
    </source>
</evidence>
<comment type="catalytic activity">
    <reaction evidence="13">
        <text>a 1,2-diacyl-sn-glycero-3-phosphoethanolamine(out) + ATP + H2O = a 1,2-diacyl-sn-glycero-3-phosphoethanolamine(in) + ADP + phosphate + H(+)</text>
        <dbReference type="Rhea" id="RHEA:66132"/>
        <dbReference type="ChEBI" id="CHEBI:15377"/>
        <dbReference type="ChEBI" id="CHEBI:15378"/>
        <dbReference type="ChEBI" id="CHEBI:30616"/>
        <dbReference type="ChEBI" id="CHEBI:43474"/>
        <dbReference type="ChEBI" id="CHEBI:64612"/>
        <dbReference type="ChEBI" id="CHEBI:456216"/>
    </reaction>
    <physiologicalReaction direction="left-to-right" evidence="13">
        <dbReference type="Rhea" id="RHEA:66133"/>
    </physiologicalReaction>
</comment>
<feature type="binding site" evidence="15">
    <location>
        <position position="782"/>
    </location>
    <ligand>
        <name>ATP</name>
        <dbReference type="ChEBI" id="CHEBI:30616"/>
    </ligand>
</feature>
<dbReference type="GO" id="GO:0140326">
    <property type="term" value="F:ATPase-coupled intramembrane lipid transporter activity"/>
    <property type="evidence" value="ECO:0007669"/>
    <property type="project" value="UniProtKB-EC"/>
</dbReference>
<comment type="cofactor">
    <cofactor evidence="16">
        <name>Mg(2+)</name>
        <dbReference type="ChEBI" id="CHEBI:18420"/>
    </cofactor>
</comment>
<dbReference type="FunFam" id="3.40.50.1000:FF:000172">
    <property type="entry name" value="Phospholipid-transporting ATPase"/>
    <property type="match status" value="1"/>
</dbReference>
<dbReference type="InterPro" id="IPR008250">
    <property type="entry name" value="ATPase_P-typ_transduc_dom_A_sf"/>
</dbReference>
<feature type="region of interest" description="Disordered" evidence="18">
    <location>
        <begin position="933"/>
        <end position="969"/>
    </location>
</feature>
<feature type="region of interest" description="Disordered" evidence="18">
    <location>
        <begin position="296"/>
        <end position="331"/>
    </location>
</feature>
<keyword evidence="11 17" id="KW-0472">Membrane</keyword>
<feature type="compositionally biased region" description="Polar residues" evidence="18">
    <location>
        <begin position="900"/>
        <end position="912"/>
    </location>
</feature>
<feature type="binding site" evidence="15">
    <location>
        <position position="600"/>
    </location>
    <ligand>
        <name>ATP</name>
        <dbReference type="ChEBI" id="CHEBI:30616"/>
    </ligand>
</feature>
<evidence type="ECO:0000256" key="8">
    <source>
        <dbReference type="ARBA" id="ARBA00022842"/>
    </source>
</evidence>
<dbReference type="Pfam" id="PF00702">
    <property type="entry name" value="Hydrolase"/>
    <property type="match status" value="1"/>
</dbReference>
<dbReference type="PRINTS" id="PR00119">
    <property type="entry name" value="CATATPASE"/>
</dbReference>
<feature type="binding site" evidence="15">
    <location>
        <position position="1597"/>
    </location>
    <ligand>
        <name>ATP</name>
        <dbReference type="ChEBI" id="CHEBI:30616"/>
    </ligand>
</feature>
<feature type="domain" description="P-type ATPase A" evidence="19">
    <location>
        <begin position="326"/>
        <end position="417"/>
    </location>
</feature>
<evidence type="ECO:0000256" key="10">
    <source>
        <dbReference type="ARBA" id="ARBA00022989"/>
    </source>
</evidence>
<evidence type="ECO:0000259" key="19">
    <source>
        <dbReference type="Pfam" id="PF00122"/>
    </source>
</evidence>
<dbReference type="InterPro" id="IPR032631">
    <property type="entry name" value="P-type_ATPase_N"/>
</dbReference>
<protein>
    <recommendedName>
        <fullName evidence="17">Phospholipid-transporting ATPase</fullName>
        <ecNumber evidence="17">7.6.2.1</ecNumber>
    </recommendedName>
</protein>
<dbReference type="GO" id="GO:0005886">
    <property type="term" value="C:plasma membrane"/>
    <property type="evidence" value="ECO:0007669"/>
    <property type="project" value="TreeGrafter"/>
</dbReference>
<feature type="binding site" evidence="15">
    <location>
        <position position="852"/>
    </location>
    <ligand>
        <name>ATP</name>
        <dbReference type="ChEBI" id="CHEBI:30616"/>
    </ligand>
</feature>
<comment type="subcellular location">
    <subcellularLocation>
        <location evidence="2">Endomembrane system</location>
    </subcellularLocation>
    <subcellularLocation>
        <location evidence="1 17">Membrane</location>
        <topology evidence="1 17">Multi-pass membrane protein</topology>
    </subcellularLocation>
</comment>
<keyword evidence="23" id="KW-1185">Reference proteome</keyword>
<feature type="binding site" evidence="16">
    <location>
        <position position="601"/>
    </location>
    <ligand>
        <name>Mg(2+)</name>
        <dbReference type="ChEBI" id="CHEBI:18420"/>
    </ligand>
</feature>
<dbReference type="InParanoid" id="A0A2N3N4A5"/>
<evidence type="ECO:0000256" key="11">
    <source>
        <dbReference type="ARBA" id="ARBA00023136"/>
    </source>
</evidence>
<comment type="caution">
    <text evidence="22">The sequence shown here is derived from an EMBL/GenBank/DDBJ whole genome shotgun (WGS) entry which is preliminary data.</text>
</comment>
<evidence type="ECO:0000256" key="14">
    <source>
        <dbReference type="PIRSR" id="PIRSR606539-1"/>
    </source>
</evidence>
<dbReference type="STRING" id="41688.A0A2N3N4A5"/>
<dbReference type="InterPro" id="IPR032630">
    <property type="entry name" value="P_typ_ATPase_c"/>
</dbReference>
<evidence type="ECO:0000313" key="23">
    <source>
        <dbReference type="Proteomes" id="UP000233524"/>
    </source>
</evidence>
<feature type="compositionally biased region" description="Basic and acidic residues" evidence="18">
    <location>
        <begin position="631"/>
        <end position="643"/>
    </location>
</feature>
<feature type="region of interest" description="Disordered" evidence="18">
    <location>
        <begin position="1512"/>
        <end position="1650"/>
    </location>
</feature>
<keyword evidence="8 16" id="KW-0460">Magnesium</keyword>
<feature type="transmembrane region" description="Helical" evidence="17">
    <location>
        <begin position="1350"/>
        <end position="1372"/>
    </location>
</feature>
<feature type="binding site" evidence="15">
    <location>
        <position position="599"/>
    </location>
    <ligand>
        <name>ATP</name>
        <dbReference type="ChEBI" id="CHEBI:30616"/>
    </ligand>
</feature>
<feature type="transmembrane region" description="Helical" evidence="17">
    <location>
        <begin position="1457"/>
        <end position="1477"/>
    </location>
</feature>
<dbReference type="Gene3D" id="3.40.1110.10">
    <property type="entry name" value="Calcium-transporting ATPase, cytoplasmic domain N"/>
    <property type="match status" value="2"/>
</dbReference>
<evidence type="ECO:0000256" key="15">
    <source>
        <dbReference type="PIRSR" id="PIRSR606539-2"/>
    </source>
</evidence>
<dbReference type="EC" id="7.6.2.1" evidence="17"/>
<feature type="transmembrane region" description="Helical" evidence="17">
    <location>
        <begin position="491"/>
        <end position="513"/>
    </location>
</feature>
<dbReference type="SUPFAM" id="SSF81660">
    <property type="entry name" value="Metal cation-transporting ATPase, ATP-binding domain N"/>
    <property type="match status" value="1"/>
</dbReference>
<dbReference type="Proteomes" id="UP000233524">
    <property type="component" value="Unassembled WGS sequence"/>
</dbReference>
<evidence type="ECO:0000256" key="2">
    <source>
        <dbReference type="ARBA" id="ARBA00004308"/>
    </source>
</evidence>
<dbReference type="Pfam" id="PF13246">
    <property type="entry name" value="Cation_ATPase"/>
    <property type="match status" value="1"/>
</dbReference>
<dbReference type="VEuPathDB" id="FungiDB:jhhlp_005861"/>
<evidence type="ECO:0000256" key="7">
    <source>
        <dbReference type="ARBA" id="ARBA00022840"/>
    </source>
</evidence>
<keyword evidence="5 16" id="KW-0479">Metal-binding</keyword>
<dbReference type="SUPFAM" id="SSF56784">
    <property type="entry name" value="HAD-like"/>
    <property type="match status" value="1"/>
</dbReference>
<feature type="compositionally biased region" description="Basic and acidic residues" evidence="18">
    <location>
        <begin position="79"/>
        <end position="98"/>
    </location>
</feature>
<evidence type="ECO:0000256" key="16">
    <source>
        <dbReference type="PIRSR" id="PIRSR606539-3"/>
    </source>
</evidence>
<keyword evidence="7 15" id="KW-0067">ATP-binding</keyword>
<dbReference type="GO" id="GO:0005524">
    <property type="term" value="F:ATP binding"/>
    <property type="evidence" value="ECO:0007669"/>
    <property type="project" value="UniProtKB-UniRule"/>
</dbReference>
<dbReference type="SUPFAM" id="SSF81653">
    <property type="entry name" value="Calcium ATPase, transduction domain A"/>
    <property type="match status" value="1"/>
</dbReference>
<dbReference type="GO" id="GO:0045332">
    <property type="term" value="P:phospholipid translocation"/>
    <property type="evidence" value="ECO:0007669"/>
    <property type="project" value="TreeGrafter"/>
</dbReference>
<evidence type="ECO:0000259" key="21">
    <source>
        <dbReference type="Pfam" id="PF16212"/>
    </source>
</evidence>
<dbReference type="InterPro" id="IPR018303">
    <property type="entry name" value="ATPase_P-typ_P_site"/>
</dbReference>